<dbReference type="SUPFAM" id="SSF63418">
    <property type="entry name" value="MurE/MurF N-terminal domain"/>
    <property type="match status" value="1"/>
</dbReference>
<reference evidence="15 16" key="1">
    <citation type="submission" date="2018-02" db="EMBL/GenBank/DDBJ databases">
        <title>Insights into the biology of acidophilic members of the Acidiferrobacteraceae family derived from comparative genomic analyses.</title>
        <authorList>
            <person name="Issotta F."/>
            <person name="Thyssen C."/>
            <person name="Mena C."/>
            <person name="Moya A."/>
            <person name="Bellenberg S."/>
            <person name="Sproer C."/>
            <person name="Covarrubias P.C."/>
            <person name="Sand W."/>
            <person name="Quatrini R."/>
            <person name="Vera M."/>
        </authorList>
    </citation>
    <scope>NUCLEOTIDE SEQUENCE [LARGE SCALE GENOMIC DNA]</scope>
    <source>
        <strain evidence="16">m-1</strain>
    </source>
</reference>
<dbReference type="Pfam" id="PF01225">
    <property type="entry name" value="Mur_ligase"/>
    <property type="match status" value="1"/>
</dbReference>
<evidence type="ECO:0000256" key="5">
    <source>
        <dbReference type="ARBA" id="ARBA00022840"/>
    </source>
</evidence>
<dbReference type="InterPro" id="IPR000713">
    <property type="entry name" value="Mur_ligase_N"/>
</dbReference>
<feature type="domain" description="Mur ligase central" evidence="14">
    <location>
        <begin position="104"/>
        <end position="291"/>
    </location>
</feature>
<dbReference type="PANTHER" id="PTHR43024">
    <property type="entry name" value="UDP-N-ACETYLMURAMOYL-TRIPEPTIDE--D-ALANYL-D-ALANINE LIGASE"/>
    <property type="match status" value="1"/>
</dbReference>
<evidence type="ECO:0000313" key="16">
    <source>
        <dbReference type="Proteomes" id="UP000253250"/>
    </source>
</evidence>
<feature type="domain" description="Mur ligase C-terminal" evidence="13">
    <location>
        <begin position="313"/>
        <end position="432"/>
    </location>
</feature>
<proteinExistence type="inferred from homology"/>
<name>A0A1C2G4L2_9GAMM</name>
<evidence type="ECO:0000259" key="12">
    <source>
        <dbReference type="Pfam" id="PF01225"/>
    </source>
</evidence>
<dbReference type="GO" id="GO:0047480">
    <property type="term" value="F:UDP-N-acetylmuramoyl-tripeptide-D-alanyl-D-alanine ligase activity"/>
    <property type="evidence" value="ECO:0007669"/>
    <property type="project" value="UniProtKB-UniRule"/>
</dbReference>
<comment type="similarity">
    <text evidence="10">Belongs to the MurCDEF family. MurF subfamily.</text>
</comment>
<accession>A0A1C2G4L2</accession>
<evidence type="ECO:0000256" key="7">
    <source>
        <dbReference type="ARBA" id="ARBA00022984"/>
    </source>
</evidence>
<dbReference type="InterPro" id="IPR005863">
    <property type="entry name" value="UDP-N-AcMur_synth"/>
</dbReference>
<evidence type="ECO:0000313" key="15">
    <source>
        <dbReference type="EMBL" id="RCN56647.1"/>
    </source>
</evidence>
<gene>
    <name evidence="10" type="primary">murF</name>
    <name evidence="15" type="ORF">C4900_12780</name>
</gene>
<evidence type="ECO:0000256" key="10">
    <source>
        <dbReference type="HAMAP-Rule" id="MF_02019"/>
    </source>
</evidence>
<dbReference type="GO" id="GO:0051301">
    <property type="term" value="P:cell division"/>
    <property type="evidence" value="ECO:0007669"/>
    <property type="project" value="UniProtKB-KW"/>
</dbReference>
<dbReference type="HAMAP" id="MF_02019">
    <property type="entry name" value="MurF"/>
    <property type="match status" value="1"/>
</dbReference>
<dbReference type="Gene3D" id="3.40.1190.10">
    <property type="entry name" value="Mur-like, catalytic domain"/>
    <property type="match status" value="1"/>
</dbReference>
<dbReference type="GO" id="GO:0005524">
    <property type="term" value="F:ATP binding"/>
    <property type="evidence" value="ECO:0007669"/>
    <property type="project" value="UniProtKB-UniRule"/>
</dbReference>
<evidence type="ECO:0000256" key="4">
    <source>
        <dbReference type="ARBA" id="ARBA00022741"/>
    </source>
</evidence>
<dbReference type="SUPFAM" id="SSF53244">
    <property type="entry name" value="MurD-like peptide ligases, peptide-binding domain"/>
    <property type="match status" value="1"/>
</dbReference>
<evidence type="ECO:0000259" key="14">
    <source>
        <dbReference type="Pfam" id="PF08245"/>
    </source>
</evidence>
<protein>
    <recommendedName>
        <fullName evidence="10 11">UDP-N-acetylmuramoyl-tripeptide--D-alanyl-D-alanine ligase</fullName>
        <ecNumber evidence="10 11">6.3.2.10</ecNumber>
    </recommendedName>
    <alternativeName>
        <fullName evidence="10">D-alanyl-D-alanine-adding enzyme</fullName>
    </alternativeName>
</protein>
<evidence type="ECO:0000256" key="6">
    <source>
        <dbReference type="ARBA" id="ARBA00022960"/>
    </source>
</evidence>
<evidence type="ECO:0000256" key="2">
    <source>
        <dbReference type="ARBA" id="ARBA00022598"/>
    </source>
</evidence>
<comment type="subcellular location">
    <subcellularLocation>
        <location evidence="10 11">Cytoplasm</location>
    </subcellularLocation>
</comment>
<sequence length="446" mass="46178">MMTVDEVAMAVGARPVAVSGRIEGVATDTRTMVPGCLFIALRGARFDGHAFLREAAARGAVAAITDRPCEAGWPPCLAVADTRLALGRLAAHWRRKMKAQVLAVTGSNGKTSVKEMASRILALEHPGIATQGNLNNDIGVPLTLLRLRPEHRYAVIEMGMNRPGEIAALAAIAAPDVALVTNAGRAHLAGLGTIEAVAREKGSLYPALGDAGVAVINADDAHASYWRSLARGPVLTYGLRAPADVSARFTPTADGAELLIAARGWASGLPVRLAMLGRHNVANALAATALALTAGASRDAIAAGLAQAVPVAGRLEGAAGCAGSRLIDDSYNANPDSAHAALAVLADLPGERWFVLGDMGELGESGAALHRSFGEAAAAAGIEHLWTLGALSGEASRAFGAGGRHYEDHETLSQDLREALHEDAVVLIKGSRSMRMERIVSALRVS</sequence>
<comment type="pathway">
    <text evidence="10 11">Cell wall biogenesis; peptidoglycan biosynthesis.</text>
</comment>
<dbReference type="GO" id="GO:0071555">
    <property type="term" value="P:cell wall organization"/>
    <property type="evidence" value="ECO:0007669"/>
    <property type="project" value="UniProtKB-KW"/>
</dbReference>
<dbReference type="EMBL" id="PSYR01000002">
    <property type="protein sequence ID" value="RCN56647.1"/>
    <property type="molecule type" value="Genomic_DNA"/>
</dbReference>
<dbReference type="UniPathway" id="UPA00219"/>
<dbReference type="Pfam" id="PF02875">
    <property type="entry name" value="Mur_ligase_C"/>
    <property type="match status" value="1"/>
</dbReference>
<dbReference type="Pfam" id="PF08245">
    <property type="entry name" value="Mur_ligase_M"/>
    <property type="match status" value="1"/>
</dbReference>
<keyword evidence="1 10" id="KW-0963">Cytoplasm</keyword>
<dbReference type="AlphaFoldDB" id="A0A1C2G4L2"/>
<keyword evidence="2 10" id="KW-0436">Ligase</keyword>
<feature type="domain" description="Mur ligase N-terminal catalytic" evidence="12">
    <location>
        <begin position="22"/>
        <end position="69"/>
    </location>
</feature>
<dbReference type="EC" id="6.3.2.10" evidence="10 11"/>
<dbReference type="GO" id="GO:0005737">
    <property type="term" value="C:cytoplasm"/>
    <property type="evidence" value="ECO:0007669"/>
    <property type="project" value="UniProtKB-SubCell"/>
</dbReference>
<keyword evidence="7 10" id="KW-0573">Peptidoglycan synthesis</keyword>
<comment type="caution">
    <text evidence="15">The sequence shown here is derived from an EMBL/GenBank/DDBJ whole genome shotgun (WGS) entry which is preliminary data.</text>
</comment>
<evidence type="ECO:0000256" key="3">
    <source>
        <dbReference type="ARBA" id="ARBA00022618"/>
    </source>
</evidence>
<dbReference type="Gene3D" id="3.40.1390.10">
    <property type="entry name" value="MurE/MurF, N-terminal domain"/>
    <property type="match status" value="1"/>
</dbReference>
<keyword evidence="3 10" id="KW-0132">Cell division</keyword>
<keyword evidence="4 10" id="KW-0547">Nucleotide-binding</keyword>
<dbReference type="OrthoDB" id="9801978at2"/>
<comment type="function">
    <text evidence="10 11">Involved in cell wall formation. Catalyzes the final step in the synthesis of UDP-N-acetylmuramoyl-pentapeptide, the precursor of murein.</text>
</comment>
<dbReference type="Gene3D" id="3.90.190.20">
    <property type="entry name" value="Mur ligase, C-terminal domain"/>
    <property type="match status" value="1"/>
</dbReference>
<evidence type="ECO:0000256" key="8">
    <source>
        <dbReference type="ARBA" id="ARBA00023306"/>
    </source>
</evidence>
<dbReference type="InterPro" id="IPR036615">
    <property type="entry name" value="Mur_ligase_C_dom_sf"/>
</dbReference>
<keyword evidence="6 10" id="KW-0133">Cell shape</keyword>
<organism evidence="15 16">
    <name type="scientific">Acidiferrobacter thiooxydans</name>
    <dbReference type="NCBI Taxonomy" id="163359"/>
    <lineage>
        <taxon>Bacteria</taxon>
        <taxon>Pseudomonadati</taxon>
        <taxon>Pseudomonadota</taxon>
        <taxon>Gammaproteobacteria</taxon>
        <taxon>Acidiferrobacterales</taxon>
        <taxon>Acidiferrobacteraceae</taxon>
        <taxon>Acidiferrobacter</taxon>
    </lineage>
</organism>
<keyword evidence="9 10" id="KW-0961">Cell wall biogenesis/degradation</keyword>
<dbReference type="PANTHER" id="PTHR43024:SF1">
    <property type="entry name" value="UDP-N-ACETYLMURAMOYL-TRIPEPTIDE--D-ALANYL-D-ALANINE LIGASE"/>
    <property type="match status" value="1"/>
</dbReference>
<dbReference type="Proteomes" id="UP000253250">
    <property type="component" value="Unassembled WGS sequence"/>
</dbReference>
<evidence type="ECO:0000259" key="13">
    <source>
        <dbReference type="Pfam" id="PF02875"/>
    </source>
</evidence>
<dbReference type="STRING" id="163359.A9R16_07110"/>
<keyword evidence="16" id="KW-1185">Reference proteome</keyword>
<dbReference type="GO" id="GO:0009252">
    <property type="term" value="P:peptidoglycan biosynthetic process"/>
    <property type="evidence" value="ECO:0007669"/>
    <property type="project" value="UniProtKB-UniRule"/>
</dbReference>
<evidence type="ECO:0000256" key="9">
    <source>
        <dbReference type="ARBA" id="ARBA00023316"/>
    </source>
</evidence>
<dbReference type="InterPro" id="IPR051046">
    <property type="entry name" value="MurCDEF_CellWall_CoF430Synth"/>
</dbReference>
<dbReference type="RefSeq" id="WP_065968840.1">
    <property type="nucleotide sequence ID" value="NZ_CP080624.1"/>
</dbReference>
<dbReference type="GO" id="GO:0008360">
    <property type="term" value="P:regulation of cell shape"/>
    <property type="evidence" value="ECO:0007669"/>
    <property type="project" value="UniProtKB-KW"/>
</dbReference>
<dbReference type="InterPro" id="IPR035911">
    <property type="entry name" value="MurE/MurF_N"/>
</dbReference>
<dbReference type="NCBIfam" id="TIGR01143">
    <property type="entry name" value="murF"/>
    <property type="match status" value="1"/>
</dbReference>
<comment type="catalytic activity">
    <reaction evidence="10 11">
        <text>D-alanyl-D-alanine + UDP-N-acetyl-alpha-D-muramoyl-L-alanyl-gamma-D-glutamyl-meso-2,6-diaminopimelate + ATP = UDP-N-acetyl-alpha-D-muramoyl-L-alanyl-gamma-D-glutamyl-meso-2,6-diaminopimeloyl-D-alanyl-D-alanine + ADP + phosphate + H(+)</text>
        <dbReference type="Rhea" id="RHEA:28374"/>
        <dbReference type="ChEBI" id="CHEBI:15378"/>
        <dbReference type="ChEBI" id="CHEBI:30616"/>
        <dbReference type="ChEBI" id="CHEBI:43474"/>
        <dbReference type="ChEBI" id="CHEBI:57822"/>
        <dbReference type="ChEBI" id="CHEBI:61386"/>
        <dbReference type="ChEBI" id="CHEBI:83905"/>
        <dbReference type="ChEBI" id="CHEBI:456216"/>
        <dbReference type="EC" id="6.3.2.10"/>
    </reaction>
</comment>
<keyword evidence="5 10" id="KW-0067">ATP-binding</keyword>
<keyword evidence="8 10" id="KW-0131">Cell cycle</keyword>
<feature type="binding site" evidence="10">
    <location>
        <begin position="106"/>
        <end position="112"/>
    </location>
    <ligand>
        <name>ATP</name>
        <dbReference type="ChEBI" id="CHEBI:30616"/>
    </ligand>
</feature>
<evidence type="ECO:0000256" key="1">
    <source>
        <dbReference type="ARBA" id="ARBA00022490"/>
    </source>
</evidence>
<dbReference type="SUPFAM" id="SSF53623">
    <property type="entry name" value="MurD-like peptide ligases, catalytic domain"/>
    <property type="match status" value="1"/>
</dbReference>
<dbReference type="InterPro" id="IPR036565">
    <property type="entry name" value="Mur-like_cat_sf"/>
</dbReference>
<dbReference type="InterPro" id="IPR013221">
    <property type="entry name" value="Mur_ligase_cen"/>
</dbReference>
<dbReference type="InterPro" id="IPR004101">
    <property type="entry name" value="Mur_ligase_C"/>
</dbReference>
<evidence type="ECO:0000256" key="11">
    <source>
        <dbReference type="RuleBase" id="RU004136"/>
    </source>
</evidence>